<evidence type="ECO:0000259" key="18">
    <source>
        <dbReference type="Pfam" id="PF17921"/>
    </source>
</evidence>
<evidence type="ECO:0000256" key="3">
    <source>
        <dbReference type="ARBA" id="ARBA00022695"/>
    </source>
</evidence>
<evidence type="ECO:0000256" key="15">
    <source>
        <dbReference type="SAM" id="MobiDB-lite"/>
    </source>
</evidence>
<dbReference type="FunFam" id="3.30.70.270:FF:000020">
    <property type="entry name" value="Transposon Tf2-6 polyprotein-like Protein"/>
    <property type="match status" value="1"/>
</dbReference>
<dbReference type="GO" id="GO:0006508">
    <property type="term" value="P:proteolysis"/>
    <property type="evidence" value="ECO:0007669"/>
    <property type="project" value="UniProtKB-KW"/>
</dbReference>
<evidence type="ECO:0000256" key="4">
    <source>
        <dbReference type="ARBA" id="ARBA00022722"/>
    </source>
</evidence>
<feature type="region of interest" description="Disordered" evidence="15">
    <location>
        <begin position="933"/>
        <end position="1009"/>
    </location>
</feature>
<dbReference type="InterPro" id="IPR041588">
    <property type="entry name" value="Integrase_H2C2"/>
</dbReference>
<evidence type="ECO:0000256" key="10">
    <source>
        <dbReference type="ARBA" id="ARBA00022908"/>
    </source>
</evidence>
<dbReference type="EMBL" id="CP144748">
    <property type="protein sequence ID" value="WVZ70774.1"/>
    <property type="molecule type" value="Genomic_DNA"/>
</dbReference>
<dbReference type="GO" id="GO:0003964">
    <property type="term" value="F:RNA-directed DNA polymerase activity"/>
    <property type="evidence" value="ECO:0007669"/>
    <property type="project" value="UniProtKB-KW"/>
</dbReference>
<keyword evidence="6" id="KW-0064">Aspartyl protease</keyword>
<sequence length="1009" mass="115912">MDTLEKWGVKIDCAQRTVHLAASDGQEVGISASSPSGYLHQMEARPTDGIRVVCEYPDVFPDKLPGMPPDSDIEFLIELLPGTAPIAMRQYRMAPIEHEEIKKNIDELLAKGYIRPSFSPWAFPILPVEKKDTDVKRMCVDYRALNKVTIKNKYPLPRIDDLFDQLQGACVFSKIDLRSGYHQLKIRPSDIPKTAFTTKYGLYEYTVMSFGLTNAAAYFMQLMNSFVVVFIDDILIYSKTEIEHEEHLRLVLQRLREHKLYAKFSKCEFWIDEVRFLGHVVSKGGIAVDPSKVSTVTNWKMSEIPKEIREFLGLAGYYRRFIENFSIIAKPMTSLLEKDAEFRWTNAQEAAFDELKKRLTTAPKKFIVYCDASRDGLGCVLMQEGKVIVYASRQLRKHEENYPTHDLKLAAVVHALKIWRHYLFGQRCEIYTDHKSLKYIFTQNELNMRQRRWLELIKDYDMEIHYHPSKANVVADALSRKSYANMALEIREHQKDDEKLQKIRELLKLGKAPHFREDEQETLWYKNKICVPNVDSIRKLILSEAHDTAYSIHPGSTKMYYDLKERFWWYGMKRAVAEYVAICDTCQRVKEEHQRPAGLLQPLKVLEWKWEEITIDFIVGLPRTQKVVDRLTKVAHFIPNLTDEKQVFGPEIIQDAKQQLRIVQKNLRVAQSRQRSYADVRRRDLSFKVDDHVYLKVSPMRGIRRFNMKEKLALRYIGSFKILEKKGEVAYRLELPPSLSGVHNVFHVSQLKKCLRVPKEQAPLEGLEVQEDLTYTEHPVKILDTSERNTRNKRIKMCRVQWSHRKEAEATWEREDELKEHTPLFLLTSLSKSRGEILVKRVACLCITSAKGTVAPAANAQTLPPPGPKALPGLAPLPAAGADQAPPAAPADDEKGSPDQATKAWLKIFGPDIPDPPSGVWVNLGCIENPEDAVASSPWNPPPLRQSPTPERPTKRRRVEVPSVDDDKHDDDEDGDEDGDDDEDGSDEPEESDEDIPEEEPDEDADLLA</sequence>
<evidence type="ECO:0000313" key="21">
    <source>
        <dbReference type="Proteomes" id="UP001341281"/>
    </source>
</evidence>
<feature type="compositionally biased region" description="Acidic residues" evidence="15">
    <location>
        <begin position="968"/>
        <end position="1009"/>
    </location>
</feature>
<dbReference type="Pfam" id="PF00078">
    <property type="entry name" value="RVT_1"/>
    <property type="match status" value="1"/>
</dbReference>
<dbReference type="Gene3D" id="3.10.10.10">
    <property type="entry name" value="HIV Type 1 Reverse Transcriptase, subunit A, domain 1"/>
    <property type="match status" value="1"/>
</dbReference>
<dbReference type="PANTHER" id="PTHR37984">
    <property type="entry name" value="PROTEIN CBG26694"/>
    <property type="match status" value="1"/>
</dbReference>
<evidence type="ECO:0000259" key="16">
    <source>
        <dbReference type="Pfam" id="PF00078"/>
    </source>
</evidence>
<keyword evidence="14" id="KW-0233">DNA recombination</keyword>
<keyword evidence="7" id="KW-0255">Endonuclease</keyword>
<dbReference type="InterPro" id="IPR050951">
    <property type="entry name" value="Retrovirus_Pol_polyprotein"/>
</dbReference>
<dbReference type="CDD" id="cd09274">
    <property type="entry name" value="RNase_HI_RT_Ty3"/>
    <property type="match status" value="1"/>
</dbReference>
<accession>A0AAQ3TDP4</accession>
<dbReference type="InterPro" id="IPR056924">
    <property type="entry name" value="SH3_Tf2-1"/>
</dbReference>
<keyword evidence="9" id="KW-0460">Magnesium</keyword>
<dbReference type="Pfam" id="PF24626">
    <property type="entry name" value="SH3_Tf2-1"/>
    <property type="match status" value="1"/>
</dbReference>
<feature type="domain" description="Integrase zinc-binding" evidence="18">
    <location>
        <begin position="536"/>
        <end position="590"/>
    </location>
</feature>
<name>A0AAQ3TDP4_PASNO</name>
<evidence type="ECO:0000256" key="6">
    <source>
        <dbReference type="ARBA" id="ARBA00022750"/>
    </source>
</evidence>
<evidence type="ECO:0000256" key="11">
    <source>
        <dbReference type="ARBA" id="ARBA00022918"/>
    </source>
</evidence>
<dbReference type="FunFam" id="3.10.20.370:FF:000001">
    <property type="entry name" value="Retrovirus-related Pol polyprotein from transposon 17.6-like protein"/>
    <property type="match status" value="1"/>
</dbReference>
<evidence type="ECO:0000256" key="14">
    <source>
        <dbReference type="ARBA" id="ARBA00023172"/>
    </source>
</evidence>
<dbReference type="GO" id="GO:0004519">
    <property type="term" value="F:endonuclease activity"/>
    <property type="evidence" value="ECO:0007669"/>
    <property type="project" value="UniProtKB-KW"/>
</dbReference>
<dbReference type="InterPro" id="IPR041373">
    <property type="entry name" value="RT_RNaseH"/>
</dbReference>
<dbReference type="GO" id="GO:0015074">
    <property type="term" value="P:DNA integration"/>
    <property type="evidence" value="ECO:0007669"/>
    <property type="project" value="UniProtKB-KW"/>
</dbReference>
<evidence type="ECO:0000256" key="5">
    <source>
        <dbReference type="ARBA" id="ARBA00022723"/>
    </source>
</evidence>
<dbReference type="FunFam" id="3.10.10.10:FF:000007">
    <property type="entry name" value="Retrovirus-related Pol polyprotein from transposon 17.6-like Protein"/>
    <property type="match status" value="1"/>
</dbReference>
<evidence type="ECO:0000259" key="17">
    <source>
        <dbReference type="Pfam" id="PF17917"/>
    </source>
</evidence>
<feature type="compositionally biased region" description="Low complexity" evidence="15">
    <location>
        <begin position="870"/>
        <end position="886"/>
    </location>
</feature>
<feature type="region of interest" description="Disordered" evidence="15">
    <location>
        <begin position="857"/>
        <end position="900"/>
    </location>
</feature>
<dbReference type="PANTHER" id="PTHR37984:SF5">
    <property type="entry name" value="PROTEIN NYNRIN-LIKE"/>
    <property type="match status" value="1"/>
</dbReference>
<dbReference type="GO" id="GO:0003677">
    <property type="term" value="F:DNA binding"/>
    <property type="evidence" value="ECO:0007669"/>
    <property type="project" value="UniProtKB-KW"/>
</dbReference>
<dbReference type="Gene3D" id="3.30.70.270">
    <property type="match status" value="2"/>
</dbReference>
<evidence type="ECO:0000256" key="8">
    <source>
        <dbReference type="ARBA" id="ARBA00022801"/>
    </source>
</evidence>
<evidence type="ECO:0000256" key="13">
    <source>
        <dbReference type="ARBA" id="ARBA00023125"/>
    </source>
</evidence>
<reference evidence="20 21" key="1">
    <citation type="submission" date="2024-02" db="EMBL/GenBank/DDBJ databases">
        <title>High-quality chromosome-scale genome assembly of Pensacola bahiagrass (Paspalum notatum Flugge var. saurae).</title>
        <authorList>
            <person name="Vega J.M."/>
            <person name="Podio M."/>
            <person name="Orjuela J."/>
            <person name="Siena L.A."/>
            <person name="Pessino S.C."/>
            <person name="Combes M.C."/>
            <person name="Mariac C."/>
            <person name="Albertini E."/>
            <person name="Pupilli F."/>
            <person name="Ortiz J.P.A."/>
            <person name="Leblanc O."/>
        </authorList>
    </citation>
    <scope>NUCLEOTIDE SEQUENCE [LARGE SCALE GENOMIC DNA]</scope>
    <source>
        <strain evidence="20">R1</strain>
        <tissue evidence="20">Leaf</tissue>
    </source>
</reference>
<organism evidence="20 21">
    <name type="scientific">Paspalum notatum var. saurae</name>
    <dbReference type="NCBI Taxonomy" id="547442"/>
    <lineage>
        <taxon>Eukaryota</taxon>
        <taxon>Viridiplantae</taxon>
        <taxon>Streptophyta</taxon>
        <taxon>Embryophyta</taxon>
        <taxon>Tracheophyta</taxon>
        <taxon>Spermatophyta</taxon>
        <taxon>Magnoliopsida</taxon>
        <taxon>Liliopsida</taxon>
        <taxon>Poales</taxon>
        <taxon>Poaceae</taxon>
        <taxon>PACMAD clade</taxon>
        <taxon>Panicoideae</taxon>
        <taxon>Andropogonodae</taxon>
        <taxon>Paspaleae</taxon>
        <taxon>Paspalinae</taxon>
        <taxon>Paspalum</taxon>
    </lineage>
</organism>
<keyword evidence="1" id="KW-0645">Protease</keyword>
<proteinExistence type="predicted"/>
<dbReference type="InterPro" id="IPR043128">
    <property type="entry name" value="Rev_trsase/Diguanyl_cyclase"/>
</dbReference>
<dbReference type="Gene3D" id="1.10.340.70">
    <property type="match status" value="1"/>
</dbReference>
<dbReference type="InterPro" id="IPR000477">
    <property type="entry name" value="RT_dom"/>
</dbReference>
<evidence type="ECO:0000259" key="19">
    <source>
        <dbReference type="Pfam" id="PF24626"/>
    </source>
</evidence>
<evidence type="ECO:0000256" key="7">
    <source>
        <dbReference type="ARBA" id="ARBA00022759"/>
    </source>
</evidence>
<keyword evidence="21" id="KW-1185">Reference proteome</keyword>
<dbReference type="GO" id="GO:0004190">
    <property type="term" value="F:aspartic-type endopeptidase activity"/>
    <property type="evidence" value="ECO:0007669"/>
    <property type="project" value="UniProtKB-KW"/>
</dbReference>
<dbReference type="CDD" id="cd01647">
    <property type="entry name" value="RT_LTR"/>
    <property type="match status" value="1"/>
</dbReference>
<keyword evidence="12" id="KW-0239">DNA-directed DNA polymerase</keyword>
<dbReference type="SUPFAM" id="SSF56672">
    <property type="entry name" value="DNA/RNA polymerases"/>
    <property type="match status" value="1"/>
</dbReference>
<keyword evidence="2" id="KW-0808">Transferase</keyword>
<protein>
    <recommendedName>
        <fullName evidence="22">Reverse transcriptase</fullName>
    </recommendedName>
</protein>
<dbReference type="GO" id="GO:0046872">
    <property type="term" value="F:metal ion binding"/>
    <property type="evidence" value="ECO:0007669"/>
    <property type="project" value="UniProtKB-KW"/>
</dbReference>
<keyword evidence="5" id="KW-0479">Metal-binding</keyword>
<dbReference type="Pfam" id="PF17917">
    <property type="entry name" value="RT_RNaseH"/>
    <property type="match status" value="1"/>
</dbReference>
<evidence type="ECO:0000256" key="2">
    <source>
        <dbReference type="ARBA" id="ARBA00022679"/>
    </source>
</evidence>
<evidence type="ECO:0008006" key="22">
    <source>
        <dbReference type="Google" id="ProtNLM"/>
    </source>
</evidence>
<dbReference type="Proteomes" id="UP001341281">
    <property type="component" value="Chromosome 04"/>
</dbReference>
<keyword evidence="4" id="KW-0540">Nuclease</keyword>
<dbReference type="GO" id="GO:0006310">
    <property type="term" value="P:DNA recombination"/>
    <property type="evidence" value="ECO:0007669"/>
    <property type="project" value="UniProtKB-KW"/>
</dbReference>
<keyword evidence="3" id="KW-0548">Nucleotidyltransferase</keyword>
<feature type="domain" description="Tf2-1-like SH3-like" evidence="19">
    <location>
        <begin position="691"/>
        <end position="754"/>
    </location>
</feature>
<keyword evidence="13" id="KW-0238">DNA-binding</keyword>
<evidence type="ECO:0000256" key="1">
    <source>
        <dbReference type="ARBA" id="ARBA00022670"/>
    </source>
</evidence>
<keyword evidence="8" id="KW-0378">Hydrolase</keyword>
<evidence type="ECO:0000313" key="20">
    <source>
        <dbReference type="EMBL" id="WVZ70774.1"/>
    </source>
</evidence>
<keyword evidence="10" id="KW-0229">DNA integration</keyword>
<feature type="domain" description="Reverse transcriptase RNase H-like" evidence="17">
    <location>
        <begin position="364"/>
        <end position="460"/>
    </location>
</feature>
<evidence type="ECO:0000256" key="12">
    <source>
        <dbReference type="ARBA" id="ARBA00022932"/>
    </source>
</evidence>
<dbReference type="GO" id="GO:0003887">
    <property type="term" value="F:DNA-directed DNA polymerase activity"/>
    <property type="evidence" value="ECO:0007669"/>
    <property type="project" value="UniProtKB-KW"/>
</dbReference>
<gene>
    <name evidence="20" type="ORF">U9M48_019414</name>
</gene>
<dbReference type="AlphaFoldDB" id="A0AAQ3TDP4"/>
<keyword evidence="11" id="KW-0695">RNA-directed DNA polymerase</keyword>
<feature type="domain" description="Reverse transcriptase" evidence="16">
    <location>
        <begin position="129"/>
        <end position="280"/>
    </location>
</feature>
<evidence type="ECO:0000256" key="9">
    <source>
        <dbReference type="ARBA" id="ARBA00022842"/>
    </source>
</evidence>
<dbReference type="Pfam" id="PF17921">
    <property type="entry name" value="Integrase_H2C2"/>
    <property type="match status" value="1"/>
</dbReference>
<dbReference type="InterPro" id="IPR043502">
    <property type="entry name" value="DNA/RNA_pol_sf"/>
</dbReference>